<keyword evidence="1" id="KW-0472">Membrane</keyword>
<dbReference type="EMBL" id="CP025096">
    <property type="protein sequence ID" value="AUD04001.1"/>
    <property type="molecule type" value="Genomic_DNA"/>
</dbReference>
<reference evidence="2 3" key="1">
    <citation type="submission" date="2017-11" db="EMBL/GenBank/DDBJ databases">
        <title>Taxonomic description and genome sequences of Spirosoma HA7 sp. nov., isolated from pollen microhabitat of Corylus avellana.</title>
        <authorList>
            <person name="Ambika Manirajan B."/>
            <person name="Suarez C."/>
            <person name="Ratering S."/>
            <person name="Geissler-Plaum R."/>
            <person name="Cardinale M."/>
            <person name="Sylvia S."/>
        </authorList>
    </citation>
    <scope>NUCLEOTIDE SEQUENCE [LARGE SCALE GENOMIC DNA]</scope>
    <source>
        <strain evidence="2 3">HA7</strain>
    </source>
</reference>
<dbReference type="AlphaFoldDB" id="A0A2K8Z2C8"/>
<keyword evidence="1" id="KW-0812">Transmembrane</keyword>
<keyword evidence="1" id="KW-1133">Transmembrane helix</keyword>
<evidence type="ECO:0000313" key="2">
    <source>
        <dbReference type="EMBL" id="AUD04001.1"/>
    </source>
</evidence>
<accession>A0A2K8Z2C8</accession>
<dbReference type="Proteomes" id="UP000232883">
    <property type="component" value="Chromosome"/>
</dbReference>
<dbReference type="KEGG" id="spir:CWM47_20525"/>
<feature type="transmembrane region" description="Helical" evidence="1">
    <location>
        <begin position="51"/>
        <end position="76"/>
    </location>
</feature>
<keyword evidence="3" id="KW-1185">Reference proteome</keyword>
<evidence type="ECO:0000313" key="3">
    <source>
        <dbReference type="Proteomes" id="UP000232883"/>
    </source>
</evidence>
<name>A0A2K8Z2C8_9BACT</name>
<feature type="transmembrane region" description="Helical" evidence="1">
    <location>
        <begin position="25"/>
        <end position="45"/>
    </location>
</feature>
<organism evidence="2 3">
    <name type="scientific">Spirosoma pollinicola</name>
    <dbReference type="NCBI Taxonomy" id="2057025"/>
    <lineage>
        <taxon>Bacteria</taxon>
        <taxon>Pseudomonadati</taxon>
        <taxon>Bacteroidota</taxon>
        <taxon>Cytophagia</taxon>
        <taxon>Cytophagales</taxon>
        <taxon>Cytophagaceae</taxon>
        <taxon>Spirosoma</taxon>
    </lineage>
</organism>
<evidence type="ECO:0000256" key="1">
    <source>
        <dbReference type="SAM" id="Phobius"/>
    </source>
</evidence>
<sequence length="199" mass="23774">MTKMYWLRVLSGPPFSLLYRRLRHLFYKSIFIHYFNQTIAFTDLYGSDFTLMTLFFCCIGLIALVSVLTVLALILLSRIRREQQRRVQLHQQVCRQQHRLQVDQDVIRHLYLRSGVSHEQVQRWIDGLTESEFYATFLWEDLVDESGEVIALYGQGNLPLRRLDRSRMASQQGIELLSDSFTRRQRIYFQMRRHILPTV</sequence>
<proteinExistence type="predicted"/>
<gene>
    <name evidence="2" type="ORF">CWM47_20525</name>
</gene>
<protein>
    <submittedName>
        <fullName evidence="2">Uncharacterized protein</fullName>
    </submittedName>
</protein>